<protein>
    <submittedName>
        <fullName evidence="3">ATPase family AAA domain-containing protein 3B</fullName>
    </submittedName>
</protein>
<reference evidence="4" key="2">
    <citation type="journal article" date="2019" name="Mol. Plant Microbe Interact.">
        <title>Genome sequence resources for four phytopathogenic fungi from the Colletotrichum orbiculare species complex.</title>
        <authorList>
            <person name="Gan P."/>
            <person name="Tsushima A."/>
            <person name="Narusaka M."/>
            <person name="Narusaka Y."/>
            <person name="Takano Y."/>
            <person name="Kubo Y."/>
            <person name="Shirasu K."/>
        </authorList>
    </citation>
    <scope>GENOME REANNOTATION</scope>
    <source>
        <strain evidence="4">104-T / ATCC 96160 / CBS 514.97 / LARS 414 / MAFF 240422</strain>
    </source>
</reference>
<dbReference type="OrthoDB" id="10042665at2759"/>
<dbReference type="GO" id="GO:0016887">
    <property type="term" value="F:ATP hydrolysis activity"/>
    <property type="evidence" value="ECO:0007669"/>
    <property type="project" value="InterPro"/>
</dbReference>
<feature type="domain" description="AAA+ ATPase" evidence="2">
    <location>
        <begin position="907"/>
        <end position="1032"/>
    </location>
</feature>
<dbReference type="Pfam" id="PF23232">
    <property type="entry name" value="AAA_lid_13"/>
    <property type="match status" value="1"/>
</dbReference>
<dbReference type="GO" id="GO:0005524">
    <property type="term" value="F:ATP binding"/>
    <property type="evidence" value="ECO:0007669"/>
    <property type="project" value="InterPro"/>
</dbReference>
<evidence type="ECO:0000313" key="4">
    <source>
        <dbReference type="Proteomes" id="UP000014480"/>
    </source>
</evidence>
<evidence type="ECO:0000256" key="1">
    <source>
        <dbReference type="SAM" id="MobiDB-lite"/>
    </source>
</evidence>
<comment type="caution">
    <text evidence="3">The sequence shown here is derived from an EMBL/GenBank/DDBJ whole genome shotgun (WGS) entry which is preliminary data.</text>
</comment>
<feature type="compositionally biased region" description="Polar residues" evidence="1">
    <location>
        <begin position="50"/>
        <end position="64"/>
    </location>
</feature>
<dbReference type="InterPro" id="IPR027417">
    <property type="entry name" value="P-loop_NTPase"/>
</dbReference>
<dbReference type="SUPFAM" id="SSF52540">
    <property type="entry name" value="P-loop containing nucleoside triphosphate hydrolases"/>
    <property type="match status" value="1"/>
</dbReference>
<feature type="region of interest" description="Disordered" evidence="1">
    <location>
        <begin position="234"/>
        <end position="255"/>
    </location>
</feature>
<feature type="compositionally biased region" description="Polar residues" evidence="1">
    <location>
        <begin position="1"/>
        <end position="31"/>
    </location>
</feature>
<dbReference type="CDD" id="cd19481">
    <property type="entry name" value="RecA-like_protease"/>
    <property type="match status" value="1"/>
</dbReference>
<keyword evidence="4" id="KW-1185">Reference proteome</keyword>
<feature type="compositionally biased region" description="Polar residues" evidence="1">
    <location>
        <begin position="1250"/>
        <end position="1262"/>
    </location>
</feature>
<dbReference type="EMBL" id="AMCV02000025">
    <property type="protein sequence ID" value="TDZ18027.1"/>
    <property type="molecule type" value="Genomic_DNA"/>
</dbReference>
<feature type="compositionally biased region" description="Gly residues" evidence="1">
    <location>
        <begin position="1359"/>
        <end position="1371"/>
    </location>
</feature>
<dbReference type="PANTHER" id="PTHR46411">
    <property type="entry name" value="FAMILY ATPASE, PUTATIVE-RELATED"/>
    <property type="match status" value="1"/>
</dbReference>
<feature type="region of interest" description="Disordered" evidence="1">
    <location>
        <begin position="1"/>
        <end position="101"/>
    </location>
</feature>
<dbReference type="Gene3D" id="3.40.50.300">
    <property type="entry name" value="P-loop containing nucleotide triphosphate hydrolases"/>
    <property type="match status" value="1"/>
</dbReference>
<dbReference type="Pfam" id="PF22942">
    <property type="entry name" value="DUF7025"/>
    <property type="match status" value="1"/>
</dbReference>
<dbReference type="Pfam" id="PF00004">
    <property type="entry name" value="AAA"/>
    <property type="match status" value="1"/>
</dbReference>
<feature type="region of interest" description="Disordered" evidence="1">
    <location>
        <begin position="1192"/>
        <end position="1373"/>
    </location>
</feature>
<dbReference type="InterPro" id="IPR054289">
    <property type="entry name" value="DUF7025"/>
</dbReference>
<dbReference type="STRING" id="1213857.A0A484FM63"/>
<dbReference type="InterPro" id="IPR056599">
    <property type="entry name" value="AAA_lid_fung"/>
</dbReference>
<feature type="compositionally biased region" description="Basic and acidic residues" evidence="1">
    <location>
        <begin position="68"/>
        <end position="78"/>
    </location>
</feature>
<feature type="compositionally biased region" description="Acidic residues" evidence="1">
    <location>
        <begin position="483"/>
        <end position="493"/>
    </location>
</feature>
<feature type="compositionally biased region" description="Polar residues" evidence="1">
    <location>
        <begin position="1222"/>
        <end position="1236"/>
    </location>
</feature>
<proteinExistence type="predicted"/>
<feature type="compositionally biased region" description="Polar residues" evidence="1">
    <location>
        <begin position="1318"/>
        <end position="1328"/>
    </location>
</feature>
<dbReference type="SMART" id="SM00382">
    <property type="entry name" value="AAA"/>
    <property type="match status" value="1"/>
</dbReference>
<evidence type="ECO:0000313" key="3">
    <source>
        <dbReference type="EMBL" id="TDZ18027.1"/>
    </source>
</evidence>
<gene>
    <name evidence="3" type="primary">ATAD3B-3</name>
    <name evidence="3" type="ORF">Cob_v009028</name>
</gene>
<sequence>MTSTDDPNTAMGTTGPLTSASINDLPSSNPPEQEHVSNEVPAQKMAAPSDSGSPSIPANISGSASVAEELRALKEKISQLESSSQQHGPDAGPAPRPPRPDWEQEMERYRRLEKCIYGHMKEREKEANVGQFGMAPTQSNWPGDSEVPRGPWAYHWKPTYPFPRFDGSKYLDPAHDCGKDETHSEVEKIVKDEHDHAIDFTGRRNRIRKAFEWEMERLYLVEETAIRKRKQVELEKVRNSDGGKKKEKDQANEAAENRPVLEVGDWYTFCRLHDEEVVGDAFSLHILMGEPVVEDWEITRDWLGTSSRRTRKGATQSSQAFDQDQFPERIRLSSMVVFMFLDKILKSIGNRTGLAINPEPVVFTRPFKLLTYCESALESSCDALEKQLRKGDLKNKQMQSTSASEMNPADAVEAGSVVDESPAEALDKVSTLAVVEGGDAKANVISRDENTAEKVASTQSSSGTGAGDSDTIDEPGGLLGVAEDADGGDSDAGLDDLEEVLRSPKALVELRFLLHALRTTVFKRREYLQSDSCAKVYFSDLWHLYRPGMEVISGDGKQVYRVLHVTGAPHRVVSTFDKWARTLDEDEGKKRKQPRPDFRIICTHIDFDGKRFGAVATTFDLKPFEGERDVASFDVIPLRIHLVRQEKLASSDKVASKEPAETESFRKTLINRGKTFLEAISSKHMYYAGPTLDTHENIEGQVIVDFEAAFFVEQDSKLLSQKPLIQPLASVSLEDYDDDNGCYADCCRDTFVFDDTEIDLRQGLEFIDSQTPKPGMVSSPVLTMPQSLEELRETKQDGSQLLPDDELLLLSHRLFAFVLRDRKFAQLDIEYLSEVQTRESLTQLQREVEGYGSSNNPDTEPITAFDRLVLDEGHKSMIKSLIAQHFRDKQTKGGPHDQFDVVRGKGKGLIVLLHGAPGVGKTSTAEGSAELFGKPLFQITCGDLGTTAKEVEESLEKHFALANRWDCILLLDEADVFLAERTKEDFKRNGLVAVFLRVLEYYTGILFLTTNRVGDFDEAFTSRIHMSLYYPELDKTKTVKIFQLNLEMIEERFARKKRKIDIDQAAIGAFASEHFLQHEDARWNGRQIRNACQTALALAEFDAQGKSHKKVLNPGAKILLKVEHFETVRNAYLEFTEYMIKLHGTTAATKAGEGKIRAVFVDENNNLVDGGFGSRHRDRRAAFARQAQAPLFGGEPQQHDGHHFHGHGYQQQPSLYPPQAHQDAQQGFRQQRTQHAYQGHDQYGGPPPATTQFPRTPPSQVSRGVPAGPDSAGFERNQPPYRPEGSFQGSQPHYAEESEHYVPSQGPGSQRFSRDTQDSYGPSNTSYARPSGYPTPSRAGPNAERSFNDQRWEQPPGEIGIGTAGPPGGLDRGPRVFCLLSSLFVLSNRDEPPNSDDRDISI</sequence>
<organism evidence="3 4">
    <name type="scientific">Colletotrichum orbiculare (strain 104-T / ATCC 96160 / CBS 514.97 / LARS 414 / MAFF 240422)</name>
    <name type="common">Cucumber anthracnose fungus</name>
    <name type="synonym">Colletotrichum lagenarium</name>
    <dbReference type="NCBI Taxonomy" id="1213857"/>
    <lineage>
        <taxon>Eukaryota</taxon>
        <taxon>Fungi</taxon>
        <taxon>Dikarya</taxon>
        <taxon>Ascomycota</taxon>
        <taxon>Pezizomycotina</taxon>
        <taxon>Sordariomycetes</taxon>
        <taxon>Hypocreomycetidae</taxon>
        <taxon>Glomerellales</taxon>
        <taxon>Glomerellaceae</taxon>
        <taxon>Colletotrichum</taxon>
        <taxon>Colletotrichum orbiculare species complex</taxon>
    </lineage>
</organism>
<feature type="compositionally biased region" description="Basic and acidic residues" evidence="1">
    <location>
        <begin position="234"/>
        <end position="251"/>
    </location>
</feature>
<dbReference type="Proteomes" id="UP000014480">
    <property type="component" value="Unassembled WGS sequence"/>
</dbReference>
<name>A0A484FM63_COLOR</name>
<reference evidence="4" key="1">
    <citation type="journal article" date="2013" name="New Phytol.">
        <title>Comparative genomic and transcriptomic analyses reveal the hemibiotrophic stage shift of Colletotrichum fungi.</title>
        <authorList>
            <person name="Gan P."/>
            <person name="Ikeda K."/>
            <person name="Irieda H."/>
            <person name="Narusaka M."/>
            <person name="O'Connell R.J."/>
            <person name="Narusaka Y."/>
            <person name="Takano Y."/>
            <person name="Kubo Y."/>
            <person name="Shirasu K."/>
        </authorList>
    </citation>
    <scope>NUCLEOTIDE SEQUENCE [LARGE SCALE GENOMIC DNA]</scope>
    <source>
        <strain evidence="4">104-T / ATCC 96160 / CBS 514.97 / LARS 414 / MAFF 240422</strain>
    </source>
</reference>
<feature type="compositionally biased region" description="Low complexity" evidence="1">
    <location>
        <begin position="457"/>
        <end position="469"/>
    </location>
</feature>
<dbReference type="InterPro" id="IPR003959">
    <property type="entry name" value="ATPase_AAA_core"/>
</dbReference>
<accession>A0A484FM63</accession>
<dbReference type="PANTHER" id="PTHR46411:SF2">
    <property type="entry name" value="AAA+ ATPASE DOMAIN-CONTAINING PROTEIN"/>
    <property type="match status" value="1"/>
</dbReference>
<dbReference type="InterPro" id="IPR003593">
    <property type="entry name" value="AAA+_ATPase"/>
</dbReference>
<evidence type="ECO:0000259" key="2">
    <source>
        <dbReference type="SMART" id="SM00382"/>
    </source>
</evidence>
<feature type="region of interest" description="Disordered" evidence="1">
    <location>
        <begin position="445"/>
        <end position="493"/>
    </location>
</feature>